<reference evidence="1" key="2">
    <citation type="journal article" date="2015" name="Fish Shellfish Immunol.">
        <title>Early steps in the European eel (Anguilla anguilla)-Vibrio vulnificus interaction in the gills: Role of the RtxA13 toxin.</title>
        <authorList>
            <person name="Callol A."/>
            <person name="Pajuelo D."/>
            <person name="Ebbesson L."/>
            <person name="Teles M."/>
            <person name="MacKenzie S."/>
            <person name="Amaro C."/>
        </authorList>
    </citation>
    <scope>NUCLEOTIDE SEQUENCE</scope>
</reference>
<dbReference type="AlphaFoldDB" id="A0A0E9U5S3"/>
<reference evidence="1" key="1">
    <citation type="submission" date="2014-11" db="EMBL/GenBank/DDBJ databases">
        <authorList>
            <person name="Amaro Gonzalez C."/>
        </authorList>
    </citation>
    <scope>NUCLEOTIDE SEQUENCE</scope>
</reference>
<dbReference type="EMBL" id="GBXM01047480">
    <property type="protein sequence ID" value="JAH61097.1"/>
    <property type="molecule type" value="Transcribed_RNA"/>
</dbReference>
<protein>
    <submittedName>
        <fullName evidence="1">Uncharacterized protein</fullName>
    </submittedName>
</protein>
<name>A0A0E9U5S3_ANGAN</name>
<proteinExistence type="predicted"/>
<sequence length="40" mass="4741">MAIEGIVDYFNLDYIYRGLCVELQNVQCNLIHFFNNVMNL</sequence>
<evidence type="ECO:0000313" key="1">
    <source>
        <dbReference type="EMBL" id="JAH61097.1"/>
    </source>
</evidence>
<accession>A0A0E9U5S3</accession>
<organism evidence="1">
    <name type="scientific">Anguilla anguilla</name>
    <name type="common">European freshwater eel</name>
    <name type="synonym">Muraena anguilla</name>
    <dbReference type="NCBI Taxonomy" id="7936"/>
    <lineage>
        <taxon>Eukaryota</taxon>
        <taxon>Metazoa</taxon>
        <taxon>Chordata</taxon>
        <taxon>Craniata</taxon>
        <taxon>Vertebrata</taxon>
        <taxon>Euteleostomi</taxon>
        <taxon>Actinopterygii</taxon>
        <taxon>Neopterygii</taxon>
        <taxon>Teleostei</taxon>
        <taxon>Anguilliformes</taxon>
        <taxon>Anguillidae</taxon>
        <taxon>Anguilla</taxon>
    </lineage>
</organism>